<dbReference type="AlphaFoldDB" id="A0A371BI29"/>
<reference evidence="4" key="1">
    <citation type="submission" date="2018-08" db="EMBL/GenBank/DDBJ databases">
        <authorList>
            <person name="Kim S.-J."/>
            <person name="Jung G.-Y."/>
        </authorList>
    </citation>
    <scope>NUCLEOTIDE SEQUENCE [LARGE SCALE GENOMIC DNA]</scope>
    <source>
        <strain evidence="4">GY_G</strain>
    </source>
</reference>
<dbReference type="InterPro" id="IPR050266">
    <property type="entry name" value="AB_hydrolase_sf"/>
</dbReference>
<name>A0A371BI29_9SPHN</name>
<proteinExistence type="predicted"/>
<dbReference type="SUPFAM" id="SSF53474">
    <property type="entry name" value="alpha/beta-Hydrolases"/>
    <property type="match status" value="1"/>
</dbReference>
<evidence type="ECO:0000256" key="1">
    <source>
        <dbReference type="ARBA" id="ARBA00022801"/>
    </source>
</evidence>
<sequence>MAVATPLILLVVAGLVLAFTAPSAPPLISAIQNSSNTMGRYAAEQPSPHFLKARDGTRLSYRIYPGKMGMGVVVAVHGSSGSTAAMHGVADTLSKRGITVYSIDLRGHGLSPGPGGKLGDVAYRGQYEDDLADVAAFVRKANPEERLLLLGHSTGGSVILRTASLARYAKNFDAYLALSPFIAPGGPMDRPNQGGWTSVSVPRIVVLSILNGFGISALDHMTVLAMAVPPNDDLRPRSYSHALLASANLPRDWKPSVAAIEAPTKILIGSEDELFIAKAYPSQIRSANPHIAVHVLPGITHMGIISDENALDRVTAATQRMLRQGEKGCIDALKLGDTRCFH</sequence>
<dbReference type="Proteomes" id="UP000263833">
    <property type="component" value="Unassembled WGS sequence"/>
</dbReference>
<dbReference type="OrthoDB" id="8680283at2"/>
<evidence type="ECO:0000313" key="3">
    <source>
        <dbReference type="EMBL" id="RDV07254.1"/>
    </source>
</evidence>
<dbReference type="InterPro" id="IPR029058">
    <property type="entry name" value="AB_hydrolase_fold"/>
</dbReference>
<dbReference type="GO" id="GO:0016787">
    <property type="term" value="F:hydrolase activity"/>
    <property type="evidence" value="ECO:0007669"/>
    <property type="project" value="UniProtKB-KW"/>
</dbReference>
<evidence type="ECO:0000313" key="4">
    <source>
        <dbReference type="Proteomes" id="UP000263833"/>
    </source>
</evidence>
<dbReference type="GO" id="GO:0016020">
    <property type="term" value="C:membrane"/>
    <property type="evidence" value="ECO:0007669"/>
    <property type="project" value="TreeGrafter"/>
</dbReference>
<dbReference type="EMBL" id="QRGP01000001">
    <property type="protein sequence ID" value="RDV07254.1"/>
    <property type="molecule type" value="Genomic_DNA"/>
</dbReference>
<protein>
    <submittedName>
        <fullName evidence="3">Alpha/beta hydrolase</fullName>
    </submittedName>
</protein>
<dbReference type="Gene3D" id="3.40.50.1820">
    <property type="entry name" value="alpha/beta hydrolase"/>
    <property type="match status" value="1"/>
</dbReference>
<gene>
    <name evidence="3" type="ORF">DXH95_07775</name>
</gene>
<comment type="caution">
    <text evidence="3">The sequence shown here is derived from an EMBL/GenBank/DDBJ whole genome shotgun (WGS) entry which is preliminary data.</text>
</comment>
<keyword evidence="1 3" id="KW-0378">Hydrolase</keyword>
<dbReference type="Pfam" id="PF12146">
    <property type="entry name" value="Hydrolase_4"/>
    <property type="match status" value="1"/>
</dbReference>
<dbReference type="PANTHER" id="PTHR43798:SF31">
    <property type="entry name" value="AB HYDROLASE SUPERFAMILY PROTEIN YCLE"/>
    <property type="match status" value="1"/>
</dbReference>
<keyword evidence="4" id="KW-1185">Reference proteome</keyword>
<evidence type="ECO:0000259" key="2">
    <source>
        <dbReference type="Pfam" id="PF12146"/>
    </source>
</evidence>
<dbReference type="InterPro" id="IPR022742">
    <property type="entry name" value="Hydrolase_4"/>
</dbReference>
<organism evidence="3 4">
    <name type="scientific">Sphingorhabdus pulchriflava</name>
    <dbReference type="NCBI Taxonomy" id="2292257"/>
    <lineage>
        <taxon>Bacteria</taxon>
        <taxon>Pseudomonadati</taxon>
        <taxon>Pseudomonadota</taxon>
        <taxon>Alphaproteobacteria</taxon>
        <taxon>Sphingomonadales</taxon>
        <taxon>Sphingomonadaceae</taxon>
        <taxon>Sphingorhabdus</taxon>
    </lineage>
</organism>
<feature type="domain" description="Serine aminopeptidase S33" evidence="2">
    <location>
        <begin position="71"/>
        <end position="302"/>
    </location>
</feature>
<dbReference type="PANTHER" id="PTHR43798">
    <property type="entry name" value="MONOACYLGLYCEROL LIPASE"/>
    <property type="match status" value="1"/>
</dbReference>
<accession>A0A371BI29</accession>